<gene>
    <name evidence="2" type="ORF">ACFQRL_13160</name>
</gene>
<evidence type="ECO:0000313" key="2">
    <source>
        <dbReference type="EMBL" id="MFC7269914.1"/>
    </source>
</evidence>
<dbReference type="RefSeq" id="WP_262874828.1">
    <property type="nucleotide sequence ID" value="NZ_BAABKW010000001.1"/>
</dbReference>
<proteinExistence type="predicted"/>
<keyword evidence="3" id="KW-1185">Reference proteome</keyword>
<feature type="transmembrane region" description="Helical" evidence="1">
    <location>
        <begin position="204"/>
        <end position="224"/>
    </location>
</feature>
<organism evidence="2 3">
    <name type="scientific">Microbacterium fluvii</name>
    <dbReference type="NCBI Taxonomy" id="415215"/>
    <lineage>
        <taxon>Bacteria</taxon>
        <taxon>Bacillati</taxon>
        <taxon>Actinomycetota</taxon>
        <taxon>Actinomycetes</taxon>
        <taxon>Micrococcales</taxon>
        <taxon>Microbacteriaceae</taxon>
        <taxon>Microbacterium</taxon>
    </lineage>
</organism>
<feature type="transmembrane region" description="Helical" evidence="1">
    <location>
        <begin position="236"/>
        <end position="261"/>
    </location>
</feature>
<feature type="transmembrane region" description="Helical" evidence="1">
    <location>
        <begin position="51"/>
        <end position="69"/>
    </location>
</feature>
<dbReference type="InterPro" id="IPR025238">
    <property type="entry name" value="DUF4184"/>
</dbReference>
<name>A0ABW2HJ99_9MICO</name>
<feature type="transmembrane region" description="Helical" evidence="1">
    <location>
        <begin position="114"/>
        <end position="134"/>
    </location>
</feature>
<sequence>MPFTPSHAVVALPFVRTPLIAPAIAVGAMAPDLPLFVRGTPLTYDATHTNVVVGALVALVLYAGWYLLLRPAVRELSPTWLARRLPEEWDAGAVATWNGIRAPRPGARHAVWRALYPLTLAISLMLGVISHIAWDAFTHEGRAGVGLVPALDEQWGPLLGYKWLQYGSGVLGLVVLAIAGAVWLAGREAAASVDRLIAPAVRVLWWGALPLALIAAWVIGLAVYGPLTAVWTPAHLAYRVLPPAVAVWGMATLALCVAVVVRRRRRG</sequence>
<dbReference type="Pfam" id="PF13803">
    <property type="entry name" value="DUF4184"/>
    <property type="match status" value="1"/>
</dbReference>
<feature type="transmembrane region" description="Helical" evidence="1">
    <location>
        <begin position="163"/>
        <end position="184"/>
    </location>
</feature>
<comment type="caution">
    <text evidence="2">The sequence shown here is derived from an EMBL/GenBank/DDBJ whole genome shotgun (WGS) entry which is preliminary data.</text>
</comment>
<keyword evidence="1" id="KW-0812">Transmembrane</keyword>
<evidence type="ECO:0000313" key="3">
    <source>
        <dbReference type="Proteomes" id="UP001596507"/>
    </source>
</evidence>
<reference evidence="3" key="1">
    <citation type="journal article" date="2019" name="Int. J. Syst. Evol. Microbiol.">
        <title>The Global Catalogue of Microorganisms (GCM) 10K type strain sequencing project: providing services to taxonomists for standard genome sequencing and annotation.</title>
        <authorList>
            <consortium name="The Broad Institute Genomics Platform"/>
            <consortium name="The Broad Institute Genome Sequencing Center for Infectious Disease"/>
            <person name="Wu L."/>
            <person name="Ma J."/>
        </authorList>
    </citation>
    <scope>NUCLEOTIDE SEQUENCE [LARGE SCALE GENOMIC DNA]</scope>
    <source>
        <strain evidence="3">CGMCC 1.15772</strain>
    </source>
</reference>
<keyword evidence="1" id="KW-0472">Membrane</keyword>
<keyword evidence="1" id="KW-1133">Transmembrane helix</keyword>
<protein>
    <submittedName>
        <fullName evidence="2">DUF4184 family protein</fullName>
    </submittedName>
</protein>
<accession>A0ABW2HJ99</accession>
<dbReference type="EMBL" id="JBHTBE010000003">
    <property type="protein sequence ID" value="MFC7269914.1"/>
    <property type="molecule type" value="Genomic_DNA"/>
</dbReference>
<evidence type="ECO:0000256" key="1">
    <source>
        <dbReference type="SAM" id="Phobius"/>
    </source>
</evidence>
<dbReference type="Proteomes" id="UP001596507">
    <property type="component" value="Unassembled WGS sequence"/>
</dbReference>